<evidence type="ECO:0000256" key="1">
    <source>
        <dbReference type="SAM" id="MobiDB-lite"/>
    </source>
</evidence>
<organism evidence="2 3">
    <name type="scientific">Solanum tuberosum</name>
    <name type="common">Potato</name>
    <dbReference type="NCBI Taxonomy" id="4113"/>
    <lineage>
        <taxon>Eukaryota</taxon>
        <taxon>Viridiplantae</taxon>
        <taxon>Streptophyta</taxon>
        <taxon>Embryophyta</taxon>
        <taxon>Tracheophyta</taxon>
        <taxon>Spermatophyta</taxon>
        <taxon>Magnoliopsida</taxon>
        <taxon>eudicotyledons</taxon>
        <taxon>Gunneridae</taxon>
        <taxon>Pentapetalae</taxon>
        <taxon>asterids</taxon>
        <taxon>lamiids</taxon>
        <taxon>Solanales</taxon>
        <taxon>Solanaceae</taxon>
        <taxon>Solanoideae</taxon>
        <taxon>Solaneae</taxon>
        <taxon>Solanum</taxon>
    </lineage>
</organism>
<dbReference type="PANTHER" id="PTHR33144">
    <property type="entry name" value="OS10G0409366 PROTEIN-RELATED"/>
    <property type="match status" value="1"/>
</dbReference>
<evidence type="ECO:0000313" key="2">
    <source>
        <dbReference type="EMBL" id="KAH0761636.1"/>
    </source>
</evidence>
<evidence type="ECO:0000313" key="3">
    <source>
        <dbReference type="Proteomes" id="UP000826656"/>
    </source>
</evidence>
<proteinExistence type="predicted"/>
<accession>A0ABQ7VC54</accession>
<dbReference type="Proteomes" id="UP000826656">
    <property type="component" value="Unassembled WGS sequence"/>
</dbReference>
<feature type="region of interest" description="Disordered" evidence="1">
    <location>
        <begin position="1"/>
        <end position="43"/>
    </location>
</feature>
<name>A0ABQ7VC54_SOLTU</name>
<feature type="compositionally biased region" description="Basic and acidic residues" evidence="1">
    <location>
        <begin position="31"/>
        <end position="43"/>
    </location>
</feature>
<reference evidence="2 3" key="1">
    <citation type="journal article" date="2021" name="bioRxiv">
        <title>Chromosome-scale and haplotype-resolved genome assembly of a tetraploid potato cultivar.</title>
        <authorList>
            <person name="Sun H."/>
            <person name="Jiao W.-B."/>
            <person name="Krause K."/>
            <person name="Campoy J.A."/>
            <person name="Goel M."/>
            <person name="Folz-Donahue K."/>
            <person name="Kukat C."/>
            <person name="Huettel B."/>
            <person name="Schneeberger K."/>
        </authorList>
    </citation>
    <scope>NUCLEOTIDE SEQUENCE [LARGE SCALE GENOMIC DNA]</scope>
    <source>
        <strain evidence="2">SolTubOtavaFocal</strain>
        <tissue evidence="2">Leaves</tissue>
    </source>
</reference>
<sequence>MSYSRKLCKKNQQIRQNQIPHTGGAKSLARRRAEMKAKGKDVDRGKMWTETHKRKDGSYVTEAAREIGEKLKKSEVKG</sequence>
<keyword evidence="3" id="KW-1185">Reference proteome</keyword>
<dbReference type="InterPro" id="IPR004252">
    <property type="entry name" value="Probable_transposase_24"/>
</dbReference>
<comment type="caution">
    <text evidence="2">The sequence shown here is derived from an EMBL/GenBank/DDBJ whole genome shotgun (WGS) entry which is preliminary data.</text>
</comment>
<dbReference type="EMBL" id="JAIVGD010000013">
    <property type="protein sequence ID" value="KAH0761636.1"/>
    <property type="molecule type" value="Genomic_DNA"/>
</dbReference>
<gene>
    <name evidence="2" type="ORF">KY290_017709</name>
</gene>
<dbReference type="Pfam" id="PF03004">
    <property type="entry name" value="Transposase_24"/>
    <property type="match status" value="1"/>
</dbReference>
<protein>
    <submittedName>
        <fullName evidence="2">Uncharacterized protein</fullName>
    </submittedName>
</protein>
<feature type="compositionally biased region" description="Polar residues" evidence="1">
    <location>
        <begin position="10"/>
        <end position="20"/>
    </location>
</feature>
<dbReference type="PANTHER" id="PTHR33144:SF45">
    <property type="entry name" value="TRANSPOSASE TNP1_EN_SPM-LIKE DOMAIN-CONTAINING PROTEIN"/>
    <property type="match status" value="1"/>
</dbReference>